<accession>A0ABU3SCG2</accession>
<dbReference type="SUPFAM" id="SSF103515">
    <property type="entry name" value="Autotransporter"/>
    <property type="match status" value="1"/>
</dbReference>
<gene>
    <name evidence="2" type="ORF">RKE40_21525</name>
</gene>
<dbReference type="InterPro" id="IPR005546">
    <property type="entry name" value="Autotransporte_beta"/>
</dbReference>
<keyword evidence="3" id="KW-1185">Reference proteome</keyword>
<dbReference type="Proteomes" id="UP001254257">
    <property type="component" value="Unassembled WGS sequence"/>
</dbReference>
<evidence type="ECO:0000259" key="1">
    <source>
        <dbReference type="PROSITE" id="PS51208"/>
    </source>
</evidence>
<reference evidence="2 3" key="1">
    <citation type="submission" date="2023-09" db="EMBL/GenBank/DDBJ databases">
        <title>Whole genome shotgun sequencing (WGS) of Bosea sp. ZW T0_25, isolated from stored onions (Allium cepa).</title>
        <authorList>
            <person name="Stoll D.A."/>
            <person name="Huch M."/>
        </authorList>
    </citation>
    <scope>NUCLEOTIDE SEQUENCE [LARGE SCALE GENOMIC DNA]</scope>
    <source>
        <strain evidence="2 3">ZW T0_25</strain>
    </source>
</reference>
<dbReference type="InterPro" id="IPR036709">
    <property type="entry name" value="Autotransporte_beta_dom_sf"/>
</dbReference>
<dbReference type="InterPro" id="IPR006315">
    <property type="entry name" value="OM_autotransptr_brl_dom"/>
</dbReference>
<proteinExistence type="predicted"/>
<dbReference type="Pfam" id="PF03797">
    <property type="entry name" value="Autotransporter"/>
    <property type="match status" value="1"/>
</dbReference>
<dbReference type="PROSITE" id="PS51208">
    <property type="entry name" value="AUTOTRANSPORTER"/>
    <property type="match status" value="1"/>
</dbReference>
<feature type="domain" description="Autotransporter" evidence="1">
    <location>
        <begin position="106"/>
        <end position="388"/>
    </location>
</feature>
<sequence>MTAPANAYAIAKSIDKAIANGGDPSSLFGIYNLPAASIPAAVNSLSGEIHSAAPAMAHIASDQFLRTMLDPMAAGRLEPGNAGPGAAAFSGLVRKGDDQPAAPSRLDAPFYSVWGSAYGSYGAADGNAAAGTAKRTVDSAHLATGLDIRLMPGTVAGIAVSGGKARASLPGVLGSMDADVFQAGLYGVTRLGPVKLGGALSYARLDNDVRRSIPALGSSLASSYDTTAWSGRLQASTTLLAWNGLSLSPLAALQATRARSPAVTEANWAGANAGALALTRRSDVTSRSELGLQLDADSLLAGVPVTGYVRAAWAHYFQRDAGLTASLVGLPGASFAATGAEIGRNSALLSAGVAAKLSERVSLGLNLDGELSDRGSRIGGSAQLRISF</sequence>
<dbReference type="SMART" id="SM00869">
    <property type="entry name" value="Autotransporter"/>
    <property type="match status" value="1"/>
</dbReference>
<evidence type="ECO:0000313" key="2">
    <source>
        <dbReference type="EMBL" id="MDU0342487.1"/>
    </source>
</evidence>
<evidence type="ECO:0000313" key="3">
    <source>
        <dbReference type="Proteomes" id="UP001254257"/>
    </source>
</evidence>
<organism evidence="2 3">
    <name type="scientific">Bosea rubneri</name>
    <dbReference type="NCBI Taxonomy" id="3075434"/>
    <lineage>
        <taxon>Bacteria</taxon>
        <taxon>Pseudomonadati</taxon>
        <taxon>Pseudomonadota</taxon>
        <taxon>Alphaproteobacteria</taxon>
        <taxon>Hyphomicrobiales</taxon>
        <taxon>Boseaceae</taxon>
        <taxon>Bosea</taxon>
    </lineage>
</organism>
<name>A0ABU3SCG2_9HYPH</name>
<dbReference type="Gene3D" id="2.40.128.130">
    <property type="entry name" value="Autotransporter beta-domain"/>
    <property type="match status" value="1"/>
</dbReference>
<dbReference type="NCBIfam" id="TIGR01414">
    <property type="entry name" value="autotrans_barl"/>
    <property type="match status" value="1"/>
</dbReference>
<protein>
    <submittedName>
        <fullName evidence="2">Autotransporter outer membrane beta-barrel domain-containing protein</fullName>
    </submittedName>
</protein>
<comment type="caution">
    <text evidence="2">The sequence shown here is derived from an EMBL/GenBank/DDBJ whole genome shotgun (WGS) entry which is preliminary data.</text>
</comment>
<dbReference type="RefSeq" id="WP_316020259.1">
    <property type="nucleotide sequence ID" value="NZ_JAWDID010000042.1"/>
</dbReference>
<dbReference type="EMBL" id="JAWDID010000042">
    <property type="protein sequence ID" value="MDU0342487.1"/>
    <property type="molecule type" value="Genomic_DNA"/>
</dbReference>